<accession>A0ABT2PJ82</accession>
<dbReference type="Proteomes" id="UP001525968">
    <property type="component" value="Unassembled WGS sequence"/>
</dbReference>
<reference evidence="2 3" key="1">
    <citation type="submission" date="2022-09" db="EMBL/GenBank/DDBJ databases">
        <title>Draft genome of isolate Be4.</title>
        <authorList>
            <person name="Sanchez-Castro I."/>
            <person name="Martinez-Rodriguez P."/>
            <person name="Descostes M."/>
            <person name="Merroun M."/>
        </authorList>
    </citation>
    <scope>NUCLEOTIDE SEQUENCE [LARGE SCALE GENOMIC DNA]</scope>
    <source>
        <strain evidence="2 3">Be4</strain>
    </source>
</reference>
<feature type="signal peptide" evidence="1">
    <location>
        <begin position="1"/>
        <end position="23"/>
    </location>
</feature>
<gene>
    <name evidence="2" type="ORF">N0K08_06420</name>
</gene>
<dbReference type="RefSeq" id="WP_261499256.1">
    <property type="nucleotide sequence ID" value="NZ_JAODYH010000003.1"/>
</dbReference>
<evidence type="ECO:0000313" key="2">
    <source>
        <dbReference type="EMBL" id="MCT9810258.1"/>
    </source>
</evidence>
<dbReference type="NCBIfam" id="TIGR02001">
    <property type="entry name" value="gcw_chp"/>
    <property type="match status" value="1"/>
</dbReference>
<evidence type="ECO:0000256" key="1">
    <source>
        <dbReference type="SAM" id="SignalP"/>
    </source>
</evidence>
<feature type="chain" id="PRO_5046546836" evidence="1">
    <location>
        <begin position="24"/>
        <end position="243"/>
    </location>
</feature>
<keyword evidence="3" id="KW-1185">Reference proteome</keyword>
<proteinExistence type="predicted"/>
<evidence type="ECO:0000313" key="3">
    <source>
        <dbReference type="Proteomes" id="UP001525968"/>
    </source>
</evidence>
<sequence>MNFQARLTLATALLAALPLLAQAQLSSNISLTSNYKVRGQDQDSSKTRALKPALQGGFDYNFGNTGFYLSNWNSSVDWLSHNSLEIDLSGGYQFKAGGVDLDMGAITYLYPGNSAGHTTEVYGAASYGPFRAKYSHTLSRDYFDFAGATSGSGRTGRNTGYLNIGFARKVAPSVSVEASLGFTRFSSDIRNAGTPNFMDYSVGGVYHLAHGLSLSAALVGANKQAFFGPVNKSRIVVTLTRNQ</sequence>
<dbReference type="EMBL" id="JAODYH010000003">
    <property type="protein sequence ID" value="MCT9810258.1"/>
    <property type="molecule type" value="Genomic_DNA"/>
</dbReference>
<dbReference type="InterPro" id="IPR010239">
    <property type="entry name" value="CHP02001"/>
</dbReference>
<dbReference type="Pfam" id="PF09694">
    <property type="entry name" value="Gcw_chp"/>
    <property type="match status" value="1"/>
</dbReference>
<keyword evidence="1" id="KW-0732">Signal</keyword>
<organism evidence="2 3">
    <name type="scientific">Acidovorax bellezanensis</name>
    <dbReference type="NCBI Taxonomy" id="2976702"/>
    <lineage>
        <taxon>Bacteria</taxon>
        <taxon>Pseudomonadati</taxon>
        <taxon>Pseudomonadota</taxon>
        <taxon>Betaproteobacteria</taxon>
        <taxon>Burkholderiales</taxon>
        <taxon>Comamonadaceae</taxon>
        <taxon>Acidovorax</taxon>
    </lineage>
</organism>
<comment type="caution">
    <text evidence="2">The sequence shown here is derived from an EMBL/GenBank/DDBJ whole genome shotgun (WGS) entry which is preliminary data.</text>
</comment>
<protein>
    <submittedName>
        <fullName evidence="2">TorF family putative porin</fullName>
    </submittedName>
</protein>
<name>A0ABT2PJ82_9BURK</name>